<organism evidence="2 3">
    <name type="scientific">Eimeria praecox</name>
    <dbReference type="NCBI Taxonomy" id="51316"/>
    <lineage>
        <taxon>Eukaryota</taxon>
        <taxon>Sar</taxon>
        <taxon>Alveolata</taxon>
        <taxon>Apicomplexa</taxon>
        <taxon>Conoidasida</taxon>
        <taxon>Coccidia</taxon>
        <taxon>Eucoccidiorida</taxon>
        <taxon>Eimeriorina</taxon>
        <taxon>Eimeriidae</taxon>
        <taxon>Eimeria</taxon>
    </lineage>
</organism>
<dbReference type="Proteomes" id="UP000018201">
    <property type="component" value="Unassembled WGS sequence"/>
</dbReference>
<evidence type="ECO:0008006" key="4">
    <source>
        <dbReference type="Google" id="ProtNLM"/>
    </source>
</evidence>
<reference evidence="2" key="2">
    <citation type="submission" date="2013-10" db="EMBL/GenBank/DDBJ databases">
        <authorList>
            <person name="Aslett M."/>
        </authorList>
    </citation>
    <scope>NUCLEOTIDE SEQUENCE [LARGE SCALE GENOMIC DNA]</scope>
    <source>
        <strain evidence="2">Houghton</strain>
    </source>
</reference>
<feature type="transmembrane region" description="Helical" evidence="1">
    <location>
        <begin position="99"/>
        <end position="118"/>
    </location>
</feature>
<reference evidence="2" key="1">
    <citation type="submission" date="2013-10" db="EMBL/GenBank/DDBJ databases">
        <title>Genomic analysis of the causative agents of coccidiosis in chickens.</title>
        <authorList>
            <person name="Reid A.J."/>
            <person name="Blake D."/>
            <person name="Billington K."/>
            <person name="Browne H."/>
            <person name="Dunn M."/>
            <person name="Hung S."/>
            <person name="Kawahara F."/>
            <person name="Miranda-Saavedra D."/>
            <person name="Mourier T."/>
            <person name="Nagra H."/>
            <person name="Otto T.D."/>
            <person name="Rawlings N."/>
            <person name="Sanchez A."/>
            <person name="Sanders M."/>
            <person name="Subramaniam C."/>
            <person name="Tay Y."/>
            <person name="Dear P."/>
            <person name="Doerig C."/>
            <person name="Gruber A."/>
            <person name="Parkinson J."/>
            <person name="Shirley M."/>
            <person name="Wan K.L."/>
            <person name="Berriman M."/>
            <person name="Tomley F."/>
            <person name="Pain A."/>
        </authorList>
    </citation>
    <scope>NUCLEOTIDE SEQUENCE [LARGE SCALE GENOMIC DNA]</scope>
    <source>
        <strain evidence="2">Houghton</strain>
    </source>
</reference>
<accession>U6G4C3</accession>
<dbReference type="AlphaFoldDB" id="U6G4C3"/>
<name>U6G4C3_9EIME</name>
<dbReference type="OrthoDB" id="345159at2759"/>
<dbReference type="EMBL" id="HG689870">
    <property type="protein sequence ID" value="CDI74158.1"/>
    <property type="molecule type" value="Genomic_DNA"/>
</dbReference>
<gene>
    <name evidence="2" type="ORF">EPH_0001670</name>
</gene>
<keyword evidence="1" id="KW-1133">Transmembrane helix</keyword>
<dbReference type="VEuPathDB" id="ToxoDB:EPH_0001670"/>
<feature type="transmembrane region" description="Helical" evidence="1">
    <location>
        <begin position="56"/>
        <end position="78"/>
    </location>
</feature>
<evidence type="ECO:0000313" key="2">
    <source>
        <dbReference type="EMBL" id="CDI74158.1"/>
    </source>
</evidence>
<proteinExistence type="predicted"/>
<keyword evidence="3" id="KW-1185">Reference proteome</keyword>
<keyword evidence="1" id="KW-0472">Membrane</keyword>
<feature type="transmembrane region" description="Helical" evidence="1">
    <location>
        <begin position="21"/>
        <end position="44"/>
    </location>
</feature>
<sequence length="222" mass="24640">MARNCFRRRAFGAVCDLTVQDVLILFFPFTWTVFATCCFCYYTVHPTVHDESPRTIPMYWSLISALPAAVMAFNYYIFQRTAVVQNGLSRFTIGELSQVMRLFGLLVICTFLILAVVSGVQFSQDRFGENAFWCLVTMLWLVLMACFSPSPRHMAKLTYTQETAAGIAGAADGRVLGRVAMTDDATFMAADGQQANPDSFLRTGVHPDLVAQGKVAPEKTAE</sequence>
<evidence type="ECO:0000256" key="1">
    <source>
        <dbReference type="SAM" id="Phobius"/>
    </source>
</evidence>
<feature type="transmembrane region" description="Helical" evidence="1">
    <location>
        <begin position="130"/>
        <end position="147"/>
    </location>
</feature>
<protein>
    <recommendedName>
        <fullName evidence="4">Transmembrane protein</fullName>
    </recommendedName>
</protein>
<evidence type="ECO:0000313" key="3">
    <source>
        <dbReference type="Proteomes" id="UP000018201"/>
    </source>
</evidence>
<keyword evidence="1" id="KW-0812">Transmembrane</keyword>